<dbReference type="InterPro" id="IPR000674">
    <property type="entry name" value="Ald_Oxase/Xan_DH_a/b"/>
</dbReference>
<gene>
    <name evidence="4" type="ORF">HNO88_001908</name>
</gene>
<dbReference type="EMBL" id="JACHLR010000006">
    <property type="protein sequence ID" value="MBB4858585.1"/>
    <property type="molecule type" value="Genomic_DNA"/>
</dbReference>
<dbReference type="Pfam" id="PF02738">
    <property type="entry name" value="MoCoBD_1"/>
    <property type="match status" value="1"/>
</dbReference>
<dbReference type="PANTHER" id="PTHR11908:SF132">
    <property type="entry name" value="ALDEHYDE OXIDASE 1-RELATED"/>
    <property type="match status" value="1"/>
</dbReference>
<dbReference type="InterPro" id="IPR037165">
    <property type="entry name" value="AldOxase/xan_DH_Mopterin-bd_sf"/>
</dbReference>
<dbReference type="GO" id="GO:0004854">
    <property type="term" value="F:xanthine dehydrogenase activity"/>
    <property type="evidence" value="ECO:0007669"/>
    <property type="project" value="UniProtKB-EC"/>
</dbReference>
<dbReference type="InterPro" id="IPR016208">
    <property type="entry name" value="Ald_Oxase/xanthine_DH-like"/>
</dbReference>
<sequence length="717" mass="76002">MRGAATFAAEFAPENMAYAAVVFATIARGRVTALDIAAATGAPGVVLVLTHENAPRLKPMPLFMTAGKAGGGDDLPILQDAEVHYNGQPIALVLAETLEQAEHAASLIEATYEIDEAVTTLEAGKARGTRTGIAFGQPAHVEIGKPEDELATAAHRFEATYTTPRHNHNAIEPHAVTLYWQDGELYMHDAVQAVNHVAWSVGSVFGLGEDKVHVTSPYVGGGFGSKVLWSHQILAAVAAREAGRPVRLSLSREGVYRTVGGRAQTEQRVALGADAQGRLQALQHTGTVIMSAHNALPEPFILSAQSSYATKSMLLDIQVATLDMLANTFMRAPGEAVGSFGLESAMDELAERLGIDPIELRIRNEPEKDPMKGLPFSSRQVVWCWRTAAERFGWDKRQAPGLRREGEWLVGLGCAMAGYPYQRMPGGAAGITLTADGRAQVSVAAHEMGMGTSTVHTQVAADRLALPMDAIEFRYGDNALPGVVLAGGSQQTASVGSAIIVATRELVKELLQLAGNASPLAGLSADEVGTTHGGLASLADPQRYESYASILSRAGRFELSVVGQAPMPGEGMHWSMHSHGAIFVEARVNAVTGEVRVPRLTGAYDCGRILNPKTATSQLRGGIIMGLGAALMEETQVDPRNGRIMNASLSEYHLPVHLDVPDIEVIFSDIPDPVSPMGARGIGEIGITGVSAAVANAVYNATGKRVRDLPITLDKLL</sequence>
<comment type="caution">
    <text evidence="4">The sequence shown here is derived from an EMBL/GenBank/DDBJ whole genome shotgun (WGS) entry which is preliminary data.</text>
</comment>
<accession>A0A7W7K9Q3</accession>
<keyword evidence="2 4" id="KW-0560">Oxidoreductase</keyword>
<evidence type="ECO:0000313" key="4">
    <source>
        <dbReference type="EMBL" id="MBB4858585.1"/>
    </source>
</evidence>
<dbReference type="InterPro" id="IPR046867">
    <property type="entry name" value="AldOxase/xan_DH_MoCoBD2"/>
</dbReference>
<name>A0A7W7K9Q3_9SPHN</name>
<dbReference type="Gene3D" id="3.30.365.10">
    <property type="entry name" value="Aldehyde oxidase/xanthine dehydrogenase, molybdopterin binding domain"/>
    <property type="match status" value="4"/>
</dbReference>
<dbReference type="GO" id="GO:0005506">
    <property type="term" value="F:iron ion binding"/>
    <property type="evidence" value="ECO:0007669"/>
    <property type="project" value="InterPro"/>
</dbReference>
<evidence type="ECO:0000256" key="1">
    <source>
        <dbReference type="ARBA" id="ARBA00022505"/>
    </source>
</evidence>
<dbReference type="Gene3D" id="3.90.1170.50">
    <property type="entry name" value="Aldehyde oxidase/xanthine dehydrogenase, a/b hammerhead"/>
    <property type="match status" value="1"/>
</dbReference>
<protein>
    <submittedName>
        <fullName evidence="4">Xanthine dehydrogenase YagR molybdenum-binding subunit</fullName>
        <ecNumber evidence="4">1.17.1.4</ecNumber>
    </submittedName>
</protein>
<dbReference type="AlphaFoldDB" id="A0A7W7K9Q3"/>
<dbReference type="SUPFAM" id="SSF54665">
    <property type="entry name" value="CO dehydrogenase molybdoprotein N-domain-like"/>
    <property type="match status" value="1"/>
</dbReference>
<dbReference type="PANTHER" id="PTHR11908">
    <property type="entry name" value="XANTHINE DEHYDROGENASE"/>
    <property type="match status" value="1"/>
</dbReference>
<organism evidence="4 5">
    <name type="scientific">Novosphingobium chloroacetimidivorans</name>
    <dbReference type="NCBI Taxonomy" id="1428314"/>
    <lineage>
        <taxon>Bacteria</taxon>
        <taxon>Pseudomonadati</taxon>
        <taxon>Pseudomonadota</taxon>
        <taxon>Alphaproteobacteria</taxon>
        <taxon>Sphingomonadales</taxon>
        <taxon>Sphingomonadaceae</taxon>
        <taxon>Novosphingobium</taxon>
    </lineage>
</organism>
<proteinExistence type="predicted"/>
<dbReference type="InterPro" id="IPR008274">
    <property type="entry name" value="AldOxase/xan_DH_MoCoBD1"/>
</dbReference>
<dbReference type="Pfam" id="PF20256">
    <property type="entry name" value="MoCoBD_2"/>
    <property type="match status" value="1"/>
</dbReference>
<evidence type="ECO:0000313" key="5">
    <source>
        <dbReference type="Proteomes" id="UP000555448"/>
    </source>
</evidence>
<evidence type="ECO:0000259" key="3">
    <source>
        <dbReference type="SMART" id="SM01008"/>
    </source>
</evidence>
<dbReference type="Proteomes" id="UP000555448">
    <property type="component" value="Unassembled WGS sequence"/>
</dbReference>
<dbReference type="RefSeq" id="WP_312857033.1">
    <property type="nucleotide sequence ID" value="NZ_JACHLR010000006.1"/>
</dbReference>
<dbReference type="EC" id="1.17.1.4" evidence="4"/>
<dbReference type="InterPro" id="IPR036856">
    <property type="entry name" value="Ald_Oxase/Xan_DH_a/b_sf"/>
</dbReference>
<dbReference type="SMART" id="SM01008">
    <property type="entry name" value="Ald_Xan_dh_C"/>
    <property type="match status" value="1"/>
</dbReference>
<evidence type="ECO:0000256" key="2">
    <source>
        <dbReference type="ARBA" id="ARBA00023002"/>
    </source>
</evidence>
<keyword evidence="5" id="KW-1185">Reference proteome</keyword>
<keyword evidence="1" id="KW-0500">Molybdenum</keyword>
<dbReference type="SUPFAM" id="SSF56003">
    <property type="entry name" value="Molybdenum cofactor-binding domain"/>
    <property type="match status" value="1"/>
</dbReference>
<reference evidence="4 5" key="1">
    <citation type="submission" date="2020-08" db="EMBL/GenBank/DDBJ databases">
        <title>Functional genomics of gut bacteria from endangered species of beetles.</title>
        <authorList>
            <person name="Carlos-Shanley C."/>
        </authorList>
    </citation>
    <scope>NUCLEOTIDE SEQUENCE [LARGE SCALE GENOMIC DNA]</scope>
    <source>
        <strain evidence="4 5">S00245</strain>
    </source>
</reference>
<feature type="domain" description="Aldehyde oxidase/xanthine dehydrogenase a/b hammerhead" evidence="3">
    <location>
        <begin position="2"/>
        <end position="116"/>
    </location>
</feature>
<dbReference type="Pfam" id="PF01315">
    <property type="entry name" value="Ald_Xan_dh_C"/>
    <property type="match status" value="1"/>
</dbReference>